<dbReference type="OrthoDB" id="25818at2759"/>
<dbReference type="AlphaFoldDB" id="A0A1Y1V9K2"/>
<sequence length="257" mass="28909">MGKRTNSNSNSDETESNKKAKLYIEAIEKAEKEEFDEIDNITDNKKDTKDTKNSENDTDKNNKDIEIIEIKEEKEKTEKDKMIMGETYNYNDPQLIKERIECRKLLKKINDSEPEEFDKRLDCFKKLFKKFGDQSYIEPPFRCDYGSNISIGKKCSINFNLTILDCTYVTIGDNCLIGPDCKIIAVTHPLIEREFEKELTLPVKIGDDCFIGAGSIILPGVTIGDKVVIGAGSVVSTNIESNSIVSGNPAKVVGKTK</sequence>
<feature type="compositionally biased region" description="Low complexity" evidence="3">
    <location>
        <begin position="1"/>
        <end position="11"/>
    </location>
</feature>
<organism evidence="5 6">
    <name type="scientific">Piromyces finnis</name>
    <dbReference type="NCBI Taxonomy" id="1754191"/>
    <lineage>
        <taxon>Eukaryota</taxon>
        <taxon>Fungi</taxon>
        <taxon>Fungi incertae sedis</taxon>
        <taxon>Chytridiomycota</taxon>
        <taxon>Chytridiomycota incertae sedis</taxon>
        <taxon>Neocallimastigomycetes</taxon>
        <taxon>Neocallimastigales</taxon>
        <taxon>Neocallimastigaceae</taxon>
        <taxon>Piromyces</taxon>
    </lineage>
</organism>
<dbReference type="GO" id="GO:0008374">
    <property type="term" value="F:O-acyltransferase activity"/>
    <property type="evidence" value="ECO:0007669"/>
    <property type="project" value="TreeGrafter"/>
</dbReference>
<reference evidence="5 6" key="1">
    <citation type="submission" date="2016-08" db="EMBL/GenBank/DDBJ databases">
        <title>Genomes of anaerobic fungi encode conserved fungal cellulosomes for biomass hydrolysis.</title>
        <authorList>
            <consortium name="DOE Joint Genome Institute"/>
            <person name="Haitjema C.H."/>
            <person name="Gilmore S.P."/>
            <person name="Henske J.K."/>
            <person name="Solomon K.V."/>
            <person name="De Groot R."/>
            <person name="Kuo A."/>
            <person name="Mondo S.J."/>
            <person name="Salamov A.A."/>
            <person name="Labutti K."/>
            <person name="Zhao Z."/>
            <person name="Chiniquy J."/>
            <person name="Barry K."/>
            <person name="Brewer H.M."/>
            <person name="Purvine S.O."/>
            <person name="Wright A.T."/>
            <person name="Boxma B."/>
            <person name="Van Alen T."/>
            <person name="Hackstein J.H."/>
            <person name="Baker S.E."/>
            <person name="Grigoriev I.V."/>
            <person name="O'Malley M.A."/>
        </authorList>
    </citation>
    <scope>NUCLEOTIDE SEQUENCE [LARGE SCALE GENOMIC DNA]</scope>
    <source>
        <strain evidence="6">finn</strain>
    </source>
</reference>
<evidence type="ECO:0000313" key="6">
    <source>
        <dbReference type="Proteomes" id="UP000193719"/>
    </source>
</evidence>
<feature type="compositionally biased region" description="Basic and acidic residues" evidence="3">
    <location>
        <begin position="42"/>
        <end position="60"/>
    </location>
</feature>
<gene>
    <name evidence="5" type="ORF">BCR36DRAFT_583644</name>
</gene>
<dbReference type="CDD" id="cd03357">
    <property type="entry name" value="LbH_MAT_GAT"/>
    <property type="match status" value="1"/>
</dbReference>
<comment type="similarity">
    <text evidence="1">Belongs to the transferase hexapeptide repeat family.</text>
</comment>
<protein>
    <submittedName>
        <fullName evidence="5">Trimeric LpxA-like protein</fullName>
    </submittedName>
</protein>
<name>A0A1Y1V9K2_9FUNG</name>
<accession>A0A1Y1V9K2</accession>
<dbReference type="PANTHER" id="PTHR23416">
    <property type="entry name" value="SIALIC ACID SYNTHASE-RELATED"/>
    <property type="match status" value="1"/>
</dbReference>
<reference evidence="5 6" key="2">
    <citation type="submission" date="2016-08" db="EMBL/GenBank/DDBJ databases">
        <title>Pervasive Adenine N6-methylation of Active Genes in Fungi.</title>
        <authorList>
            <consortium name="DOE Joint Genome Institute"/>
            <person name="Mondo S.J."/>
            <person name="Dannebaum R.O."/>
            <person name="Kuo R.C."/>
            <person name="Labutti K."/>
            <person name="Haridas S."/>
            <person name="Kuo A."/>
            <person name="Salamov A."/>
            <person name="Ahrendt S.R."/>
            <person name="Lipzen A."/>
            <person name="Sullivan W."/>
            <person name="Andreopoulos W.B."/>
            <person name="Clum A."/>
            <person name="Lindquist E."/>
            <person name="Daum C."/>
            <person name="Ramamoorthy G.K."/>
            <person name="Gryganskyi A."/>
            <person name="Culley D."/>
            <person name="Magnuson J.K."/>
            <person name="James T.Y."/>
            <person name="O'Malley M.A."/>
            <person name="Stajich J.E."/>
            <person name="Spatafora J.W."/>
            <person name="Visel A."/>
            <person name="Grigoriev I.V."/>
        </authorList>
    </citation>
    <scope>NUCLEOTIDE SEQUENCE [LARGE SCALE GENOMIC DNA]</scope>
    <source>
        <strain evidence="6">finn</strain>
    </source>
</reference>
<dbReference type="Pfam" id="PF14602">
    <property type="entry name" value="Hexapep_2"/>
    <property type="match status" value="2"/>
</dbReference>
<evidence type="ECO:0000256" key="1">
    <source>
        <dbReference type="ARBA" id="ARBA00007274"/>
    </source>
</evidence>
<comment type="caution">
    <text evidence="5">The sequence shown here is derived from an EMBL/GenBank/DDBJ whole genome shotgun (WGS) entry which is preliminary data.</text>
</comment>
<proteinExistence type="inferred from homology"/>
<dbReference type="Proteomes" id="UP000193719">
    <property type="component" value="Unassembled WGS sequence"/>
</dbReference>
<evidence type="ECO:0000313" key="5">
    <source>
        <dbReference type="EMBL" id="ORX50049.1"/>
    </source>
</evidence>
<dbReference type="InterPro" id="IPR011004">
    <property type="entry name" value="Trimer_LpxA-like_sf"/>
</dbReference>
<dbReference type="InterPro" id="IPR001451">
    <property type="entry name" value="Hexapep"/>
</dbReference>
<dbReference type="InterPro" id="IPR024688">
    <property type="entry name" value="Mac_dom"/>
</dbReference>
<evidence type="ECO:0000259" key="4">
    <source>
        <dbReference type="SMART" id="SM01266"/>
    </source>
</evidence>
<dbReference type="PANTHER" id="PTHR23416:SF23">
    <property type="entry name" value="ACETYLTRANSFERASE C18B11.09C-RELATED"/>
    <property type="match status" value="1"/>
</dbReference>
<dbReference type="EMBL" id="MCFH01000022">
    <property type="protein sequence ID" value="ORX50049.1"/>
    <property type="molecule type" value="Genomic_DNA"/>
</dbReference>
<dbReference type="SUPFAM" id="SSF51161">
    <property type="entry name" value="Trimeric LpxA-like enzymes"/>
    <property type="match status" value="1"/>
</dbReference>
<feature type="region of interest" description="Disordered" evidence="3">
    <location>
        <begin position="1"/>
        <end position="21"/>
    </location>
</feature>
<dbReference type="Gene3D" id="2.160.10.10">
    <property type="entry name" value="Hexapeptide repeat proteins"/>
    <property type="match status" value="1"/>
</dbReference>
<evidence type="ECO:0000256" key="2">
    <source>
        <dbReference type="ARBA" id="ARBA00022679"/>
    </source>
</evidence>
<dbReference type="InterPro" id="IPR018357">
    <property type="entry name" value="Hexapep_transf_CS"/>
</dbReference>
<keyword evidence="2" id="KW-0808">Transferase</keyword>
<feature type="region of interest" description="Disordered" evidence="3">
    <location>
        <begin position="33"/>
        <end position="60"/>
    </location>
</feature>
<dbReference type="PROSITE" id="PS00101">
    <property type="entry name" value="HEXAPEP_TRANSFERASES"/>
    <property type="match status" value="1"/>
</dbReference>
<feature type="domain" description="Maltose/galactoside acetyltransferase" evidence="4">
    <location>
        <begin position="79"/>
        <end position="133"/>
    </location>
</feature>
<dbReference type="STRING" id="1754191.A0A1Y1V9K2"/>
<dbReference type="SMART" id="SM01266">
    <property type="entry name" value="Mac"/>
    <property type="match status" value="1"/>
</dbReference>
<dbReference type="InterPro" id="IPR051159">
    <property type="entry name" value="Hexapeptide_acetyltransf"/>
</dbReference>
<dbReference type="GO" id="GO:0016407">
    <property type="term" value="F:acetyltransferase activity"/>
    <property type="evidence" value="ECO:0007669"/>
    <property type="project" value="InterPro"/>
</dbReference>
<dbReference type="Pfam" id="PF12464">
    <property type="entry name" value="Mac"/>
    <property type="match status" value="1"/>
</dbReference>
<evidence type="ECO:0000256" key="3">
    <source>
        <dbReference type="SAM" id="MobiDB-lite"/>
    </source>
</evidence>
<keyword evidence="6" id="KW-1185">Reference proteome</keyword>